<name>A0A5E4XRQ9_9BURK</name>
<dbReference type="Proteomes" id="UP000396788">
    <property type="component" value="Unassembled WGS sequence"/>
</dbReference>
<proteinExistence type="predicted"/>
<organism evidence="2 3">
    <name type="scientific">Pandoraea cepalis</name>
    <dbReference type="NCBI Taxonomy" id="2508294"/>
    <lineage>
        <taxon>Bacteria</taxon>
        <taxon>Pseudomonadati</taxon>
        <taxon>Pseudomonadota</taxon>
        <taxon>Betaproteobacteria</taxon>
        <taxon>Burkholderiales</taxon>
        <taxon>Burkholderiaceae</taxon>
        <taxon>Pandoraea</taxon>
    </lineage>
</organism>
<evidence type="ECO:0000313" key="3">
    <source>
        <dbReference type="Proteomes" id="UP000396788"/>
    </source>
</evidence>
<protein>
    <submittedName>
        <fullName evidence="2">Uncharacterized protein</fullName>
    </submittedName>
</protein>
<dbReference type="AlphaFoldDB" id="A0A5E4XRQ9"/>
<evidence type="ECO:0000313" key="2">
    <source>
        <dbReference type="EMBL" id="VVE39109.1"/>
    </source>
</evidence>
<dbReference type="EMBL" id="CABPRY010000012">
    <property type="protein sequence ID" value="VVE39109.1"/>
    <property type="molecule type" value="Genomic_DNA"/>
</dbReference>
<accession>A0A5E4XRQ9</accession>
<feature type="region of interest" description="Disordered" evidence="1">
    <location>
        <begin position="1"/>
        <end position="23"/>
    </location>
</feature>
<gene>
    <name evidence="2" type="ORF">PCE31107_04064</name>
</gene>
<evidence type="ECO:0000256" key="1">
    <source>
        <dbReference type="SAM" id="MobiDB-lite"/>
    </source>
</evidence>
<sequence>MRRPHANRFNPAPRKKREGVGRHWTGVANRWFPEYTAHPKVSQYRPAR</sequence>
<reference evidence="2 3" key="1">
    <citation type="submission" date="2019-08" db="EMBL/GenBank/DDBJ databases">
        <authorList>
            <person name="Peeters C."/>
        </authorList>
    </citation>
    <scope>NUCLEOTIDE SEQUENCE [LARGE SCALE GENOMIC DNA]</scope>
    <source>
        <strain evidence="2 3">LMG 31107</strain>
    </source>
</reference>